<accession>A0ABV3G8F5</accession>
<evidence type="ECO:0000313" key="2">
    <source>
        <dbReference type="Proteomes" id="UP001551675"/>
    </source>
</evidence>
<proteinExistence type="predicted"/>
<protein>
    <submittedName>
        <fullName evidence="1">Uncharacterized protein</fullName>
    </submittedName>
</protein>
<comment type="caution">
    <text evidence="1">The sequence shown here is derived from an EMBL/GenBank/DDBJ whole genome shotgun (WGS) entry which is preliminary data.</text>
</comment>
<dbReference type="RefSeq" id="WP_061257373.1">
    <property type="nucleotide sequence ID" value="NZ_JBFALK010000002.1"/>
</dbReference>
<evidence type="ECO:0000313" key="1">
    <source>
        <dbReference type="EMBL" id="MEV0967711.1"/>
    </source>
</evidence>
<sequence>MASFVHVMPLDDVIGHEGTPDCVCGPGGEPVETVATREPVGMIYHHHAVRPCHQWEASAEA</sequence>
<dbReference type="EMBL" id="JBFALK010000002">
    <property type="protein sequence ID" value="MEV0967711.1"/>
    <property type="molecule type" value="Genomic_DNA"/>
</dbReference>
<organism evidence="1 2">
    <name type="scientific">Microtetraspora glauca</name>
    <dbReference type="NCBI Taxonomy" id="1996"/>
    <lineage>
        <taxon>Bacteria</taxon>
        <taxon>Bacillati</taxon>
        <taxon>Actinomycetota</taxon>
        <taxon>Actinomycetes</taxon>
        <taxon>Streptosporangiales</taxon>
        <taxon>Streptosporangiaceae</taxon>
        <taxon>Microtetraspora</taxon>
    </lineage>
</organism>
<gene>
    <name evidence="1" type="ORF">AB0I59_03680</name>
</gene>
<name>A0ABV3G8F5_MICGL</name>
<reference evidence="1 2" key="1">
    <citation type="submission" date="2024-06" db="EMBL/GenBank/DDBJ databases">
        <title>The Natural Products Discovery Center: Release of the First 8490 Sequenced Strains for Exploring Actinobacteria Biosynthetic Diversity.</title>
        <authorList>
            <person name="Kalkreuter E."/>
            <person name="Kautsar S.A."/>
            <person name="Yang D."/>
            <person name="Bader C.D."/>
            <person name="Teijaro C.N."/>
            <person name="Fluegel L."/>
            <person name="Davis C.M."/>
            <person name="Simpson J.R."/>
            <person name="Lauterbach L."/>
            <person name="Steele A.D."/>
            <person name="Gui C."/>
            <person name="Meng S."/>
            <person name="Li G."/>
            <person name="Viehrig K."/>
            <person name="Ye F."/>
            <person name="Su P."/>
            <person name="Kiefer A.F."/>
            <person name="Nichols A."/>
            <person name="Cepeda A.J."/>
            <person name="Yan W."/>
            <person name="Fan B."/>
            <person name="Jiang Y."/>
            <person name="Adhikari A."/>
            <person name="Zheng C.-J."/>
            <person name="Schuster L."/>
            <person name="Cowan T.M."/>
            <person name="Smanski M.J."/>
            <person name="Chevrette M.G."/>
            <person name="De Carvalho L.P.S."/>
            <person name="Shen B."/>
        </authorList>
    </citation>
    <scope>NUCLEOTIDE SEQUENCE [LARGE SCALE GENOMIC DNA]</scope>
    <source>
        <strain evidence="1 2">NPDC050100</strain>
    </source>
</reference>
<keyword evidence="2" id="KW-1185">Reference proteome</keyword>
<dbReference type="Proteomes" id="UP001551675">
    <property type="component" value="Unassembled WGS sequence"/>
</dbReference>